<name>A0AAV2CGK5_9ROSI</name>
<protein>
    <recommendedName>
        <fullName evidence="3">Secreted protein</fullName>
    </recommendedName>
</protein>
<keyword evidence="2" id="KW-1185">Reference proteome</keyword>
<dbReference type="AlphaFoldDB" id="A0AAV2CGK5"/>
<sequence length="84" mass="9178">MSDVISANSFSLQSLIVARHLLASSLLFPATARYRPVDSRSQEVVPIPIRLQRIPVPVSSSNPLLPPNNSYPKQCIPLAFPVTP</sequence>
<evidence type="ECO:0000313" key="1">
    <source>
        <dbReference type="EMBL" id="CAL1355154.1"/>
    </source>
</evidence>
<evidence type="ECO:0000313" key="2">
    <source>
        <dbReference type="Proteomes" id="UP001497516"/>
    </source>
</evidence>
<gene>
    <name evidence="1" type="ORF">LTRI10_LOCUS2929</name>
</gene>
<dbReference type="Proteomes" id="UP001497516">
    <property type="component" value="Chromosome 1"/>
</dbReference>
<organism evidence="1 2">
    <name type="scientific">Linum trigynum</name>
    <dbReference type="NCBI Taxonomy" id="586398"/>
    <lineage>
        <taxon>Eukaryota</taxon>
        <taxon>Viridiplantae</taxon>
        <taxon>Streptophyta</taxon>
        <taxon>Embryophyta</taxon>
        <taxon>Tracheophyta</taxon>
        <taxon>Spermatophyta</taxon>
        <taxon>Magnoliopsida</taxon>
        <taxon>eudicotyledons</taxon>
        <taxon>Gunneridae</taxon>
        <taxon>Pentapetalae</taxon>
        <taxon>rosids</taxon>
        <taxon>fabids</taxon>
        <taxon>Malpighiales</taxon>
        <taxon>Linaceae</taxon>
        <taxon>Linum</taxon>
    </lineage>
</organism>
<dbReference type="EMBL" id="OZ034813">
    <property type="protein sequence ID" value="CAL1355154.1"/>
    <property type="molecule type" value="Genomic_DNA"/>
</dbReference>
<accession>A0AAV2CGK5</accession>
<evidence type="ECO:0008006" key="3">
    <source>
        <dbReference type="Google" id="ProtNLM"/>
    </source>
</evidence>
<reference evidence="1 2" key="1">
    <citation type="submission" date="2024-04" db="EMBL/GenBank/DDBJ databases">
        <authorList>
            <person name="Fracassetti M."/>
        </authorList>
    </citation>
    <scope>NUCLEOTIDE SEQUENCE [LARGE SCALE GENOMIC DNA]</scope>
</reference>
<proteinExistence type="predicted"/>